<sequence>MQHTIVEEGRARAPSGPENSAKVLVGAHAVLGAATVVTMVFSLAFLCTLDNGNDPWTWPARYSSAWYVCAAILASTVWALLVTGVLIFRPARRRGLGTATFLVAVTLGICAVVGLFGPNSALQLWLVCAINLAYQAAHLRSV</sequence>
<dbReference type="OrthoDB" id="4464292at2"/>
<feature type="transmembrane region" description="Helical" evidence="1">
    <location>
        <begin position="21"/>
        <end position="45"/>
    </location>
</feature>
<evidence type="ECO:0000256" key="1">
    <source>
        <dbReference type="SAM" id="Phobius"/>
    </source>
</evidence>
<evidence type="ECO:0000313" key="3">
    <source>
        <dbReference type="Proteomes" id="UP000245711"/>
    </source>
</evidence>
<feature type="transmembrane region" description="Helical" evidence="1">
    <location>
        <begin position="65"/>
        <end position="88"/>
    </location>
</feature>
<reference evidence="2 3" key="1">
    <citation type="submission" date="2017-05" db="EMBL/GenBank/DDBJ databases">
        <title>Isolation of Rhodococcus sp. S2-17 biodegrading of BP-3.</title>
        <authorList>
            <person name="Lee Y."/>
            <person name="Kim K.H."/>
            <person name="Chun B.H."/>
            <person name="Jung H.S."/>
            <person name="Jeon C.O."/>
        </authorList>
    </citation>
    <scope>NUCLEOTIDE SEQUENCE [LARGE SCALE GENOMIC DNA]</scope>
    <source>
        <strain evidence="2 3">S2-17</strain>
    </source>
</reference>
<accession>A0A2S2BZD6</accession>
<dbReference type="Proteomes" id="UP000245711">
    <property type="component" value="Chromosome"/>
</dbReference>
<dbReference type="RefSeq" id="WP_109332492.1">
    <property type="nucleotide sequence ID" value="NZ_CP021354.1"/>
</dbReference>
<keyword evidence="1" id="KW-0812">Transmembrane</keyword>
<protein>
    <submittedName>
        <fullName evidence="2">Uncharacterized protein</fullName>
    </submittedName>
</protein>
<evidence type="ECO:0000313" key="2">
    <source>
        <dbReference type="EMBL" id="AWK73987.1"/>
    </source>
</evidence>
<keyword evidence="3" id="KW-1185">Reference proteome</keyword>
<keyword evidence="1" id="KW-0472">Membrane</keyword>
<dbReference type="EMBL" id="CP021354">
    <property type="protein sequence ID" value="AWK73987.1"/>
    <property type="molecule type" value="Genomic_DNA"/>
</dbReference>
<proteinExistence type="predicted"/>
<name>A0A2S2BZD6_9NOCA</name>
<dbReference type="KEGG" id="roz:CBI38_22935"/>
<organism evidence="2 3">
    <name type="scientific">Rhodococcus oxybenzonivorans</name>
    <dbReference type="NCBI Taxonomy" id="1990687"/>
    <lineage>
        <taxon>Bacteria</taxon>
        <taxon>Bacillati</taxon>
        <taxon>Actinomycetota</taxon>
        <taxon>Actinomycetes</taxon>
        <taxon>Mycobacteriales</taxon>
        <taxon>Nocardiaceae</taxon>
        <taxon>Rhodococcus</taxon>
    </lineage>
</organism>
<dbReference type="AlphaFoldDB" id="A0A2S2BZD6"/>
<gene>
    <name evidence="2" type="ORF">CBI38_22935</name>
</gene>
<keyword evidence="1" id="KW-1133">Transmembrane helix</keyword>
<feature type="transmembrane region" description="Helical" evidence="1">
    <location>
        <begin position="95"/>
        <end position="116"/>
    </location>
</feature>